<evidence type="ECO:0000256" key="5">
    <source>
        <dbReference type="ARBA" id="ARBA00048082"/>
    </source>
</evidence>
<dbReference type="RefSeq" id="XP_025363430.1">
    <property type="nucleotide sequence ID" value="XM_025508815.1"/>
</dbReference>
<organism evidence="7 8">
    <name type="scientific">Jaminaea rosea</name>
    <dbReference type="NCBI Taxonomy" id="1569628"/>
    <lineage>
        <taxon>Eukaryota</taxon>
        <taxon>Fungi</taxon>
        <taxon>Dikarya</taxon>
        <taxon>Basidiomycota</taxon>
        <taxon>Ustilaginomycotina</taxon>
        <taxon>Exobasidiomycetes</taxon>
        <taxon>Microstromatales</taxon>
        <taxon>Microstromatales incertae sedis</taxon>
        <taxon>Jaminaea</taxon>
    </lineage>
</organism>
<dbReference type="STRING" id="1569628.A0A316UVJ5"/>
<dbReference type="Proteomes" id="UP000245884">
    <property type="component" value="Unassembled WGS sequence"/>
</dbReference>
<evidence type="ECO:0000259" key="6">
    <source>
        <dbReference type="Pfam" id="PF01965"/>
    </source>
</evidence>
<evidence type="ECO:0000256" key="2">
    <source>
        <dbReference type="ARBA" id="ARBA00023016"/>
    </source>
</evidence>
<keyword evidence="7" id="KW-0315">Glutamine amidotransferase</keyword>
<dbReference type="InterPro" id="IPR002818">
    <property type="entry name" value="DJ-1/PfpI"/>
</dbReference>
<keyword evidence="7" id="KW-0808">Transferase</keyword>
<keyword evidence="3" id="KW-0456">Lyase</keyword>
<dbReference type="EC" id="4.2.1.130" evidence="1"/>
<dbReference type="OrthoDB" id="543156at2759"/>
<evidence type="ECO:0000256" key="1">
    <source>
        <dbReference type="ARBA" id="ARBA00013134"/>
    </source>
</evidence>
<keyword evidence="8" id="KW-1185">Reference proteome</keyword>
<proteinExistence type="inferred from homology"/>
<sequence>MVADKKPILVVITSHTKLIGKDHPTGWYLPELAHPAYHFKREGYPMIFASPKGGEAPLDQSSVEAFKEDKESQEFLKDEEFQQMVKNTKKLSEIDTDVSKYSAIFYPGGHGPCFDLPVDATSQKLIKDFYEAKMPVSAVCHAPAVFSDVKLSNGKYLLETRKVTSFSNEEEEMAQLTDAIPWLVETRLGERGGMYSKAKVPFGEHVVVDESGDGHTLITGQNPASASAMAKELTKALQK</sequence>
<comment type="catalytic activity">
    <reaction evidence="5">
        <text>methylglyoxal + H2O = (R)-lactate + H(+)</text>
        <dbReference type="Rhea" id="RHEA:27754"/>
        <dbReference type="ChEBI" id="CHEBI:15377"/>
        <dbReference type="ChEBI" id="CHEBI:15378"/>
        <dbReference type="ChEBI" id="CHEBI:16004"/>
        <dbReference type="ChEBI" id="CHEBI:17158"/>
        <dbReference type="EC" id="4.2.1.130"/>
    </reaction>
</comment>
<dbReference type="CDD" id="cd03141">
    <property type="entry name" value="GATase1_Hsp31_like"/>
    <property type="match status" value="1"/>
</dbReference>
<comment type="similarity">
    <text evidence="4">Belongs to the peptidase C56 family. HSP31-like subfamily.</text>
</comment>
<dbReference type="GO" id="GO:0019172">
    <property type="term" value="F:glyoxalase III activity"/>
    <property type="evidence" value="ECO:0007669"/>
    <property type="project" value="UniProtKB-EC"/>
</dbReference>
<evidence type="ECO:0000313" key="8">
    <source>
        <dbReference type="Proteomes" id="UP000245884"/>
    </source>
</evidence>
<evidence type="ECO:0000256" key="3">
    <source>
        <dbReference type="ARBA" id="ARBA00023239"/>
    </source>
</evidence>
<reference evidence="7 8" key="1">
    <citation type="journal article" date="2018" name="Mol. Biol. Evol.">
        <title>Broad Genomic Sampling Reveals a Smut Pathogenic Ancestry of the Fungal Clade Ustilaginomycotina.</title>
        <authorList>
            <person name="Kijpornyongpan T."/>
            <person name="Mondo S.J."/>
            <person name="Barry K."/>
            <person name="Sandor L."/>
            <person name="Lee J."/>
            <person name="Lipzen A."/>
            <person name="Pangilinan J."/>
            <person name="LaButti K."/>
            <person name="Hainaut M."/>
            <person name="Henrissat B."/>
            <person name="Grigoriev I.V."/>
            <person name="Spatafora J.W."/>
            <person name="Aime M.C."/>
        </authorList>
    </citation>
    <scope>NUCLEOTIDE SEQUENCE [LARGE SCALE GENOMIC DNA]</scope>
    <source>
        <strain evidence="7 8">MCA 5214</strain>
    </source>
</reference>
<accession>A0A316UVJ5</accession>
<evidence type="ECO:0000313" key="7">
    <source>
        <dbReference type="EMBL" id="PWN28818.1"/>
    </source>
</evidence>
<gene>
    <name evidence="7" type="ORF">BDZ90DRAFT_273782</name>
</gene>
<name>A0A316UVJ5_9BASI</name>
<dbReference type="EMBL" id="KZ819664">
    <property type="protein sequence ID" value="PWN28818.1"/>
    <property type="molecule type" value="Genomic_DNA"/>
</dbReference>
<dbReference type="SUPFAM" id="SSF52317">
    <property type="entry name" value="Class I glutamine amidotransferase-like"/>
    <property type="match status" value="1"/>
</dbReference>
<dbReference type="PANTHER" id="PTHR48094:SF11">
    <property type="entry name" value="GLUTATHIONE-INDEPENDENT GLYOXALASE HSP31-RELATED"/>
    <property type="match status" value="1"/>
</dbReference>
<dbReference type="InterPro" id="IPR050325">
    <property type="entry name" value="Prot/Nucl_acid_deglycase"/>
</dbReference>
<dbReference type="Pfam" id="PF01965">
    <property type="entry name" value="DJ-1_PfpI"/>
    <property type="match status" value="1"/>
</dbReference>
<protein>
    <recommendedName>
        <fullName evidence="1">D-lactate dehydratase</fullName>
        <ecNumber evidence="1">4.2.1.130</ecNumber>
    </recommendedName>
</protein>
<keyword evidence="2" id="KW-0346">Stress response</keyword>
<dbReference type="GO" id="GO:0005737">
    <property type="term" value="C:cytoplasm"/>
    <property type="evidence" value="ECO:0007669"/>
    <property type="project" value="TreeGrafter"/>
</dbReference>
<dbReference type="Gene3D" id="3.40.50.880">
    <property type="match status" value="1"/>
</dbReference>
<dbReference type="GO" id="GO:0019243">
    <property type="term" value="P:methylglyoxal catabolic process to D-lactate via S-lactoyl-glutathione"/>
    <property type="evidence" value="ECO:0007669"/>
    <property type="project" value="TreeGrafter"/>
</dbReference>
<dbReference type="GO" id="GO:0016740">
    <property type="term" value="F:transferase activity"/>
    <property type="evidence" value="ECO:0007669"/>
    <property type="project" value="UniProtKB-KW"/>
</dbReference>
<feature type="domain" description="DJ-1/PfpI" evidence="6">
    <location>
        <begin position="31"/>
        <end position="235"/>
    </location>
</feature>
<dbReference type="AlphaFoldDB" id="A0A316UVJ5"/>
<dbReference type="PANTHER" id="PTHR48094">
    <property type="entry name" value="PROTEIN/NUCLEIC ACID DEGLYCASE DJ-1-RELATED"/>
    <property type="match status" value="1"/>
</dbReference>
<dbReference type="GeneID" id="37030638"/>
<evidence type="ECO:0000256" key="4">
    <source>
        <dbReference type="ARBA" id="ARBA00038493"/>
    </source>
</evidence>
<dbReference type="InterPro" id="IPR029062">
    <property type="entry name" value="Class_I_gatase-like"/>
</dbReference>